<name>X0SKD6_9ZZZZ</name>
<organism evidence="1">
    <name type="scientific">marine sediment metagenome</name>
    <dbReference type="NCBI Taxonomy" id="412755"/>
    <lineage>
        <taxon>unclassified sequences</taxon>
        <taxon>metagenomes</taxon>
        <taxon>ecological metagenomes</taxon>
    </lineage>
</organism>
<comment type="caution">
    <text evidence="1">The sequence shown here is derived from an EMBL/GenBank/DDBJ whole genome shotgun (WGS) entry which is preliminary data.</text>
</comment>
<evidence type="ECO:0000313" key="1">
    <source>
        <dbReference type="EMBL" id="GAF81538.1"/>
    </source>
</evidence>
<protein>
    <submittedName>
        <fullName evidence="1">Uncharacterized protein</fullName>
    </submittedName>
</protein>
<accession>X0SKD6</accession>
<sequence length="84" mass="9175">GGGRAEIHEIDTVGAGTITVKVNLTYTHTAVQGDAVNHDYTSGASPPTSNNFTEIVEVKFQSKPRWVRTSAVNYQFLVTFLESF</sequence>
<gene>
    <name evidence="1" type="ORF">S01H1_06493</name>
</gene>
<dbReference type="EMBL" id="BARS01003352">
    <property type="protein sequence ID" value="GAF81538.1"/>
    <property type="molecule type" value="Genomic_DNA"/>
</dbReference>
<feature type="non-terminal residue" evidence="1">
    <location>
        <position position="1"/>
    </location>
</feature>
<reference evidence="1" key="1">
    <citation type="journal article" date="2014" name="Front. Microbiol.">
        <title>High frequency of phylogenetically diverse reductive dehalogenase-homologous genes in deep subseafloor sedimentary metagenomes.</title>
        <authorList>
            <person name="Kawai M."/>
            <person name="Futagami T."/>
            <person name="Toyoda A."/>
            <person name="Takaki Y."/>
            <person name="Nishi S."/>
            <person name="Hori S."/>
            <person name="Arai W."/>
            <person name="Tsubouchi T."/>
            <person name="Morono Y."/>
            <person name="Uchiyama I."/>
            <person name="Ito T."/>
            <person name="Fujiyama A."/>
            <person name="Inagaki F."/>
            <person name="Takami H."/>
        </authorList>
    </citation>
    <scope>NUCLEOTIDE SEQUENCE</scope>
    <source>
        <strain evidence="1">Expedition CK06-06</strain>
    </source>
</reference>
<proteinExistence type="predicted"/>
<dbReference type="AlphaFoldDB" id="X0SKD6"/>